<dbReference type="InterPro" id="IPR011032">
    <property type="entry name" value="GroES-like_sf"/>
</dbReference>
<dbReference type="SMART" id="SM00829">
    <property type="entry name" value="PKS_ER"/>
    <property type="match status" value="1"/>
</dbReference>
<accession>A0A518IQ78</accession>
<dbReference type="SUPFAM" id="SSF55347">
    <property type="entry name" value="Glyceraldehyde-3-phosphate dehydrogenase-like, C-terminal domain"/>
    <property type="match status" value="1"/>
</dbReference>
<proteinExistence type="inferred from homology"/>
<dbReference type="GO" id="GO:0000166">
    <property type="term" value="F:nucleotide binding"/>
    <property type="evidence" value="ECO:0007669"/>
    <property type="project" value="InterPro"/>
</dbReference>
<evidence type="ECO:0000313" key="7">
    <source>
        <dbReference type="EMBL" id="QDV55213.1"/>
    </source>
</evidence>
<dbReference type="GO" id="GO:0046872">
    <property type="term" value="F:metal ion binding"/>
    <property type="evidence" value="ECO:0007669"/>
    <property type="project" value="UniProtKB-KW"/>
</dbReference>
<dbReference type="InterPro" id="IPR036291">
    <property type="entry name" value="NAD(P)-bd_dom_sf"/>
</dbReference>
<protein>
    <submittedName>
        <fullName evidence="7">Glucose--fructose oxidoreductase</fullName>
        <ecNumber evidence="7">1.1.99.28</ecNumber>
    </submittedName>
</protein>
<evidence type="ECO:0000256" key="2">
    <source>
        <dbReference type="ARBA" id="ARBA00008072"/>
    </source>
</evidence>
<evidence type="ECO:0000259" key="6">
    <source>
        <dbReference type="SMART" id="SM00829"/>
    </source>
</evidence>
<dbReference type="Pfam" id="PF22725">
    <property type="entry name" value="GFO_IDH_MocA_C3"/>
    <property type="match status" value="1"/>
</dbReference>
<dbReference type="PANTHER" id="PTHR43350:SF19">
    <property type="entry name" value="D-GULOSIDE 3-DEHYDROGENASE"/>
    <property type="match status" value="1"/>
</dbReference>
<dbReference type="EMBL" id="CP036318">
    <property type="protein sequence ID" value="QDV55213.1"/>
    <property type="molecule type" value="Genomic_DNA"/>
</dbReference>
<reference evidence="7 8" key="1">
    <citation type="submission" date="2019-02" db="EMBL/GenBank/DDBJ databases">
        <title>Deep-cultivation of Planctomycetes and their phenomic and genomic characterization uncovers novel biology.</title>
        <authorList>
            <person name="Wiegand S."/>
            <person name="Jogler M."/>
            <person name="Boedeker C."/>
            <person name="Pinto D."/>
            <person name="Vollmers J."/>
            <person name="Rivas-Marin E."/>
            <person name="Kohn T."/>
            <person name="Peeters S.H."/>
            <person name="Heuer A."/>
            <person name="Rast P."/>
            <person name="Oberbeckmann S."/>
            <person name="Bunk B."/>
            <person name="Jeske O."/>
            <person name="Meyerdierks A."/>
            <person name="Storesund J.E."/>
            <person name="Kallscheuer N."/>
            <person name="Luecker S."/>
            <person name="Lage O.M."/>
            <person name="Pohl T."/>
            <person name="Merkel B.J."/>
            <person name="Hornburger P."/>
            <person name="Mueller R.-W."/>
            <person name="Bruemmer F."/>
            <person name="Labrenz M."/>
            <person name="Spormann A.M."/>
            <person name="Op den Camp H."/>
            <person name="Overmann J."/>
            <person name="Amann R."/>
            <person name="Jetten M.S.M."/>
            <person name="Mascher T."/>
            <person name="Medema M.H."/>
            <person name="Devos D.P."/>
            <person name="Kaster A.-K."/>
            <person name="Ovreas L."/>
            <person name="Rohde M."/>
            <person name="Galperin M.Y."/>
            <person name="Jogler C."/>
        </authorList>
    </citation>
    <scope>NUCLEOTIDE SEQUENCE [LARGE SCALE GENOMIC DNA]</scope>
    <source>
        <strain evidence="7 8">Mal33</strain>
    </source>
</reference>
<dbReference type="Gene3D" id="3.30.360.10">
    <property type="entry name" value="Dihydrodipicolinate Reductase, domain 2"/>
    <property type="match status" value="1"/>
</dbReference>
<comment type="similarity">
    <text evidence="2">Belongs to the zinc-containing alcohol dehydrogenase family.</text>
</comment>
<dbReference type="InterPro" id="IPR055170">
    <property type="entry name" value="GFO_IDH_MocA-like_dom"/>
</dbReference>
<comment type="cofactor">
    <cofactor evidence="1">
        <name>Zn(2+)</name>
        <dbReference type="ChEBI" id="CHEBI:29105"/>
    </cofactor>
</comment>
<feature type="domain" description="Enoyl reductase (ER)" evidence="6">
    <location>
        <begin position="52"/>
        <end position="356"/>
    </location>
</feature>
<dbReference type="Proteomes" id="UP000316770">
    <property type="component" value="Chromosome"/>
</dbReference>
<dbReference type="InterPro" id="IPR013154">
    <property type="entry name" value="ADH-like_N"/>
</dbReference>
<dbReference type="InterPro" id="IPR013149">
    <property type="entry name" value="ADH-like_C"/>
</dbReference>
<evidence type="ECO:0000256" key="3">
    <source>
        <dbReference type="ARBA" id="ARBA00022723"/>
    </source>
</evidence>
<name>A0A518IQ78_9BACT</name>
<dbReference type="Gene3D" id="3.90.180.10">
    <property type="entry name" value="Medium-chain alcohol dehydrogenases, catalytic domain"/>
    <property type="match status" value="2"/>
</dbReference>
<keyword evidence="8" id="KW-1185">Reference proteome</keyword>
<gene>
    <name evidence="7" type="primary">gfo_2</name>
    <name evidence="7" type="ORF">Mal33_11830</name>
</gene>
<dbReference type="Gene3D" id="3.40.50.720">
    <property type="entry name" value="NAD(P)-binding Rossmann-like Domain"/>
    <property type="match status" value="2"/>
</dbReference>
<evidence type="ECO:0000256" key="5">
    <source>
        <dbReference type="ARBA" id="ARBA00023002"/>
    </source>
</evidence>
<organism evidence="7 8">
    <name type="scientific">Rosistilla oblonga</name>
    <dbReference type="NCBI Taxonomy" id="2527990"/>
    <lineage>
        <taxon>Bacteria</taxon>
        <taxon>Pseudomonadati</taxon>
        <taxon>Planctomycetota</taxon>
        <taxon>Planctomycetia</taxon>
        <taxon>Pirellulales</taxon>
        <taxon>Pirellulaceae</taxon>
        <taxon>Rosistilla</taxon>
    </lineage>
</organism>
<keyword evidence="4" id="KW-0862">Zinc</keyword>
<sequence length="745" mass="79796">MKQVIQNVRDGMLSLVDLAAPAVQQNRVLIANRSSLISAGTEKMLMQFANKGLLAKAKERPDQVKRVLEKVQTDGVIETYRQVKEKLDQPLGLGYSSAGVVVDCGDAVQRFKVGDRVASNGPHASVVSVPENLVARIPDNVDFDRASFAVLGSIAMQGVRLSRCTLGETVFVIGLGLVGQAAVGLLHAAGCRVIGTDPDPSKCELAIRSGAEIATPGLTATQISELSGGIGADAVLITASTSSNGPIDLACEAVRQKGRIVLVGVVGMEMPRRPMYFKEAEFVVSCSYGPGRYDANYEDRGIDYPAAHVRWTEQRNIQAVLDLMGRGQIGIDHLISHRFTIDDAENAYQMIREGSEPFLGVVLKYPSANVESDTEVAAQPLHSNLQACIAPEQDTPSSSLPTKTIARRRPDHKPRIGVLGVGNFATMTMLPAIRRSQAFTGQTLCSAGGLSASHACKKFGFESATSSVDEIYASPDIDAVFVLTRHDLHAQQIVAGLDAGKHVFVEKPLALSLSELAEIEQAVTRNPRQILTVGFNRRFSQAARIARKHFESTVAPVTIQYRFNAGAIPADSWVQNIDEGGGRIVGEACHAIDLVTYLAGSQPVEIHATSVGGPNAPEITDDQCILTLRHANGSISSIGYFAGGDRSQPKERVEIFGGGRSCVIDDYKQVLCYRGGKLQRTKTKAGKGHLEEVLAFAQGIESEKWPIAWQDLASTTVSAIAAVRSLRSGTVIRLDGSLKAARVAA</sequence>
<dbReference type="GO" id="GO:0047061">
    <property type="term" value="F:glucose-fructose oxidoreductase activity"/>
    <property type="evidence" value="ECO:0007669"/>
    <property type="project" value="UniProtKB-EC"/>
</dbReference>
<evidence type="ECO:0000256" key="4">
    <source>
        <dbReference type="ARBA" id="ARBA00022833"/>
    </source>
</evidence>
<dbReference type="AlphaFoldDB" id="A0A518IQ78"/>
<dbReference type="Pfam" id="PF01408">
    <property type="entry name" value="GFO_IDH_MocA"/>
    <property type="match status" value="1"/>
</dbReference>
<dbReference type="PANTHER" id="PTHR43350">
    <property type="entry name" value="NAD-DEPENDENT ALCOHOL DEHYDROGENASE"/>
    <property type="match status" value="1"/>
</dbReference>
<evidence type="ECO:0000313" key="8">
    <source>
        <dbReference type="Proteomes" id="UP000316770"/>
    </source>
</evidence>
<dbReference type="Pfam" id="PF00107">
    <property type="entry name" value="ADH_zinc_N"/>
    <property type="match status" value="1"/>
</dbReference>
<dbReference type="CDD" id="cd08255">
    <property type="entry name" value="2-desacetyl-2-hydroxyethyl_bacteriochlorophyllide_like"/>
    <property type="match status" value="1"/>
</dbReference>
<dbReference type="EC" id="1.1.99.28" evidence="7"/>
<dbReference type="SUPFAM" id="SSF50129">
    <property type="entry name" value="GroES-like"/>
    <property type="match status" value="1"/>
</dbReference>
<evidence type="ECO:0000256" key="1">
    <source>
        <dbReference type="ARBA" id="ARBA00001947"/>
    </source>
</evidence>
<dbReference type="InterPro" id="IPR000683">
    <property type="entry name" value="Gfo/Idh/MocA-like_OxRdtase_N"/>
</dbReference>
<dbReference type="SUPFAM" id="SSF51735">
    <property type="entry name" value="NAD(P)-binding Rossmann-fold domains"/>
    <property type="match status" value="2"/>
</dbReference>
<keyword evidence="3" id="KW-0479">Metal-binding</keyword>
<keyword evidence="5 7" id="KW-0560">Oxidoreductase</keyword>
<dbReference type="Pfam" id="PF08240">
    <property type="entry name" value="ADH_N"/>
    <property type="match status" value="1"/>
</dbReference>
<dbReference type="InterPro" id="IPR020843">
    <property type="entry name" value="ER"/>
</dbReference>